<evidence type="ECO:0000313" key="3">
    <source>
        <dbReference type="Proteomes" id="UP001059844"/>
    </source>
</evidence>
<reference evidence="2" key="1">
    <citation type="submission" date="2022-07" db="EMBL/GenBank/DDBJ databases">
        <title>Isolation, identification, and degradation of a PFOSA degrading strain from sewage treatment plant.</title>
        <authorList>
            <person name="Zhang L."/>
            <person name="Huo Y."/>
        </authorList>
    </citation>
    <scope>NUCLEOTIDE SEQUENCE</scope>
    <source>
        <strain evidence="2">C1</strain>
    </source>
</reference>
<accession>A0ABY5IU76</accession>
<dbReference type="Proteomes" id="UP001059844">
    <property type="component" value="Chromosome"/>
</dbReference>
<name>A0ABY5IU76_9FLAO</name>
<keyword evidence="3" id="KW-1185">Reference proteome</keyword>
<protein>
    <submittedName>
        <fullName evidence="2">Uncharacterized protein</fullName>
    </submittedName>
</protein>
<feature type="transmembrane region" description="Helical" evidence="1">
    <location>
        <begin position="41"/>
        <end position="65"/>
    </location>
</feature>
<sequence>MRVLGFLLVTIGVLFGLYLLMIVVGLSIAPADLKGEKQSYIIGHRFGTIVAIVLLAAVDFLLIWLGKRLIRKAKNIG</sequence>
<proteinExistence type="predicted"/>
<keyword evidence="1" id="KW-0812">Transmembrane</keyword>
<keyword evidence="1" id="KW-1133">Transmembrane helix</keyword>
<feature type="transmembrane region" description="Helical" evidence="1">
    <location>
        <begin position="7"/>
        <end position="29"/>
    </location>
</feature>
<evidence type="ECO:0000313" key="2">
    <source>
        <dbReference type="EMBL" id="UUC45077.1"/>
    </source>
</evidence>
<evidence type="ECO:0000256" key="1">
    <source>
        <dbReference type="SAM" id="Phobius"/>
    </source>
</evidence>
<dbReference type="EMBL" id="CP101751">
    <property type="protein sequence ID" value="UUC45077.1"/>
    <property type="molecule type" value="Genomic_DNA"/>
</dbReference>
<keyword evidence="1" id="KW-0472">Membrane</keyword>
<gene>
    <name evidence="2" type="ORF">NOX80_15785</name>
</gene>
<organism evidence="2 3">
    <name type="scientific">Flavobacterium cerinum</name>
    <dbReference type="NCBI Taxonomy" id="2502784"/>
    <lineage>
        <taxon>Bacteria</taxon>
        <taxon>Pseudomonadati</taxon>
        <taxon>Bacteroidota</taxon>
        <taxon>Flavobacteriia</taxon>
        <taxon>Flavobacteriales</taxon>
        <taxon>Flavobacteriaceae</taxon>
        <taxon>Flavobacterium</taxon>
    </lineage>
</organism>
<dbReference type="RefSeq" id="WP_256550766.1">
    <property type="nucleotide sequence ID" value="NZ_CP101751.1"/>
</dbReference>